<accession>A0A4R1RFG8</accession>
<dbReference type="GO" id="GO:0140359">
    <property type="term" value="F:ABC-type transporter activity"/>
    <property type="evidence" value="ECO:0007669"/>
    <property type="project" value="InterPro"/>
</dbReference>
<evidence type="ECO:0000256" key="4">
    <source>
        <dbReference type="ARBA" id="ARBA00022989"/>
    </source>
</evidence>
<keyword evidence="2" id="KW-1003">Cell membrane</keyword>
<dbReference type="Proteomes" id="UP000295008">
    <property type="component" value="Unassembled WGS sequence"/>
</dbReference>
<reference evidence="8 9" key="1">
    <citation type="submission" date="2019-03" db="EMBL/GenBank/DDBJ databases">
        <title>Genomic Encyclopedia of Type Strains, Phase IV (KMG-IV): sequencing the most valuable type-strain genomes for metagenomic binning, comparative biology and taxonomic classification.</title>
        <authorList>
            <person name="Goeker M."/>
        </authorList>
    </citation>
    <scope>NUCLEOTIDE SEQUENCE [LARGE SCALE GENOMIC DNA]</scope>
    <source>
        <strain evidence="8 9">LX-B</strain>
    </source>
</reference>
<proteinExistence type="predicted"/>
<feature type="transmembrane region" description="Helical" evidence="6">
    <location>
        <begin position="229"/>
        <end position="250"/>
    </location>
</feature>
<dbReference type="GO" id="GO:0005886">
    <property type="term" value="C:plasma membrane"/>
    <property type="evidence" value="ECO:0007669"/>
    <property type="project" value="UniProtKB-SubCell"/>
</dbReference>
<feature type="transmembrane region" description="Helical" evidence="6">
    <location>
        <begin position="20"/>
        <end position="41"/>
    </location>
</feature>
<comment type="caution">
    <text evidence="8">The sequence shown here is derived from an EMBL/GenBank/DDBJ whole genome shotgun (WGS) entry which is preliminary data.</text>
</comment>
<protein>
    <submittedName>
        <fullName evidence="8">ABC-type Na+ efflux pump permease subunit</fullName>
    </submittedName>
</protein>
<evidence type="ECO:0000313" key="8">
    <source>
        <dbReference type="EMBL" id="TCL64718.1"/>
    </source>
</evidence>
<evidence type="ECO:0000256" key="2">
    <source>
        <dbReference type="ARBA" id="ARBA00022475"/>
    </source>
</evidence>
<name>A0A4R1RFG8_HYDET</name>
<feature type="transmembrane region" description="Helical" evidence="6">
    <location>
        <begin position="312"/>
        <end position="332"/>
    </location>
</feature>
<keyword evidence="3 6" id="KW-0812">Transmembrane</keyword>
<dbReference type="AlphaFoldDB" id="A0A4R1RFG8"/>
<dbReference type="PANTHER" id="PTHR30294:SF29">
    <property type="entry name" value="MULTIDRUG ABC TRANSPORTER PERMEASE YBHS-RELATED"/>
    <property type="match status" value="1"/>
</dbReference>
<dbReference type="EMBL" id="SLUN01000018">
    <property type="protein sequence ID" value="TCL64718.1"/>
    <property type="molecule type" value="Genomic_DNA"/>
</dbReference>
<dbReference type="InterPro" id="IPR051449">
    <property type="entry name" value="ABC-2_transporter_component"/>
</dbReference>
<evidence type="ECO:0000259" key="7">
    <source>
        <dbReference type="Pfam" id="PF12698"/>
    </source>
</evidence>
<dbReference type="PANTHER" id="PTHR30294">
    <property type="entry name" value="MEMBRANE COMPONENT OF ABC TRANSPORTER YHHJ-RELATED"/>
    <property type="match status" value="1"/>
</dbReference>
<evidence type="ECO:0000256" key="3">
    <source>
        <dbReference type="ARBA" id="ARBA00022692"/>
    </source>
</evidence>
<dbReference type="RefSeq" id="WP_132015044.1">
    <property type="nucleotide sequence ID" value="NZ_SLUN01000018.1"/>
</dbReference>
<feature type="transmembrane region" description="Helical" evidence="6">
    <location>
        <begin position="152"/>
        <end position="174"/>
    </location>
</feature>
<comment type="subcellular location">
    <subcellularLocation>
        <location evidence="1">Cell membrane</location>
        <topology evidence="1">Multi-pass membrane protein</topology>
    </subcellularLocation>
</comment>
<keyword evidence="5 6" id="KW-0472">Membrane</keyword>
<feature type="transmembrane region" description="Helical" evidence="6">
    <location>
        <begin position="194"/>
        <end position="217"/>
    </location>
</feature>
<evidence type="ECO:0000256" key="5">
    <source>
        <dbReference type="ARBA" id="ARBA00023136"/>
    </source>
</evidence>
<dbReference type="Pfam" id="PF12698">
    <property type="entry name" value="ABC2_membrane_3"/>
    <property type="match status" value="1"/>
</dbReference>
<evidence type="ECO:0000313" key="9">
    <source>
        <dbReference type="Proteomes" id="UP000295008"/>
    </source>
</evidence>
<feature type="domain" description="ABC-2 type transporter transmembrane" evidence="7">
    <location>
        <begin position="22"/>
        <end position="329"/>
    </location>
</feature>
<evidence type="ECO:0000256" key="6">
    <source>
        <dbReference type="SAM" id="Phobius"/>
    </source>
</evidence>
<dbReference type="InterPro" id="IPR013525">
    <property type="entry name" value="ABC2_TM"/>
</dbReference>
<organism evidence="8 9">
    <name type="scientific">Hydrogenispora ethanolica</name>
    <dbReference type="NCBI Taxonomy" id="1082276"/>
    <lineage>
        <taxon>Bacteria</taxon>
        <taxon>Bacillati</taxon>
        <taxon>Bacillota</taxon>
        <taxon>Hydrogenispora</taxon>
    </lineage>
</organism>
<sequence length="338" mass="37784">MSGRRFWALLEREYLDFTTSKSWILALALPLFIGFLFNFVYRDAETAQLTVAYTGRLTAIEQRIFAAPPFRLMYYQDLKLARKDLSQAKIDALLQPSRPGSGKITLLANQTQAKKAALLINAVNVSLIQTFSNRRIPQIQMKYLNQKAQPRWLSVPIWLIQLILTIALLQAAAAVADEKEKQTLHSLLVSPVQFIEYMGAKVLWAAFVGMASIYLTLWLTKCPSHLVELSLFALLGCLIYAFQALLVGLFAPNALFARTIATVIYLVSTFPMMVADLAGEGKELLNLFPSYLILRGLEQAVQLQPLTAEHSLGAIVLGLETLALAGIAYYFFKQKADF</sequence>
<evidence type="ECO:0000256" key="1">
    <source>
        <dbReference type="ARBA" id="ARBA00004651"/>
    </source>
</evidence>
<keyword evidence="9" id="KW-1185">Reference proteome</keyword>
<gene>
    <name evidence="8" type="ORF">EDC14_101816</name>
</gene>
<keyword evidence="4 6" id="KW-1133">Transmembrane helix</keyword>